<dbReference type="InterPro" id="IPR029033">
    <property type="entry name" value="His_PPase_superfam"/>
</dbReference>
<protein>
    <recommendedName>
        <fullName evidence="5">Histidine phosphatase family protein</fullName>
    </recommendedName>
</protein>
<evidence type="ECO:0008006" key="5">
    <source>
        <dbReference type="Google" id="ProtNLM"/>
    </source>
</evidence>
<dbReference type="Gene3D" id="3.40.50.1240">
    <property type="entry name" value="Phosphoglycerate mutase-like"/>
    <property type="match status" value="1"/>
</dbReference>
<dbReference type="AlphaFoldDB" id="A0A1R2BIA5"/>
<feature type="binding site" evidence="1">
    <location>
        <begin position="10"/>
        <end position="24"/>
    </location>
    <ligand>
        <name>substrate</name>
    </ligand>
</feature>
<feature type="transmembrane region" description="Helical" evidence="2">
    <location>
        <begin position="163"/>
        <end position="181"/>
    </location>
</feature>
<name>A0A1R2BIA5_9CILI</name>
<keyword evidence="4" id="KW-1185">Reference proteome</keyword>
<dbReference type="GO" id="GO:0016791">
    <property type="term" value="F:phosphatase activity"/>
    <property type="evidence" value="ECO:0007669"/>
    <property type="project" value="TreeGrafter"/>
</dbReference>
<dbReference type="GO" id="GO:0005737">
    <property type="term" value="C:cytoplasm"/>
    <property type="evidence" value="ECO:0007669"/>
    <property type="project" value="TreeGrafter"/>
</dbReference>
<dbReference type="InterPro" id="IPR050275">
    <property type="entry name" value="PGM_Phosphatase"/>
</dbReference>
<feature type="binding site" evidence="1">
    <location>
        <position position="71"/>
    </location>
    <ligand>
        <name>substrate</name>
    </ligand>
</feature>
<keyword evidence="2" id="KW-1133">Transmembrane helix</keyword>
<evidence type="ECO:0000256" key="1">
    <source>
        <dbReference type="PIRSR" id="PIRSR613078-2"/>
    </source>
</evidence>
<keyword evidence="2" id="KW-0812">Transmembrane</keyword>
<dbReference type="InterPro" id="IPR013078">
    <property type="entry name" value="His_Pase_superF_clade-1"/>
</dbReference>
<dbReference type="Proteomes" id="UP000187209">
    <property type="component" value="Unassembled WGS sequence"/>
</dbReference>
<keyword evidence="2" id="KW-0472">Membrane</keyword>
<proteinExistence type="predicted"/>
<dbReference type="SMART" id="SM00855">
    <property type="entry name" value="PGAM"/>
    <property type="match status" value="1"/>
</dbReference>
<dbReference type="PANTHER" id="PTHR48100">
    <property type="entry name" value="BROAD-SPECIFICITY PHOSPHATASE YOR283W-RELATED"/>
    <property type="match status" value="1"/>
</dbReference>
<comment type="caution">
    <text evidence="3">The sequence shown here is derived from an EMBL/GenBank/DDBJ whole genome shotgun (WGS) entry which is preliminary data.</text>
</comment>
<evidence type="ECO:0000256" key="2">
    <source>
        <dbReference type="SAM" id="Phobius"/>
    </source>
</evidence>
<dbReference type="OrthoDB" id="496981at2759"/>
<dbReference type="EMBL" id="MPUH01000630">
    <property type="protein sequence ID" value="OMJ76454.1"/>
    <property type="molecule type" value="Genomic_DNA"/>
</dbReference>
<dbReference type="CDD" id="cd07067">
    <property type="entry name" value="HP_PGM_like"/>
    <property type="match status" value="1"/>
</dbReference>
<evidence type="ECO:0000313" key="3">
    <source>
        <dbReference type="EMBL" id="OMJ76454.1"/>
    </source>
</evidence>
<accession>A0A1R2BIA5</accession>
<dbReference type="SUPFAM" id="SSF53254">
    <property type="entry name" value="Phosphoglycerate mutase-like"/>
    <property type="match status" value="1"/>
</dbReference>
<evidence type="ECO:0000313" key="4">
    <source>
        <dbReference type="Proteomes" id="UP000187209"/>
    </source>
</evidence>
<gene>
    <name evidence="3" type="ORF">SteCoe_24161</name>
</gene>
<dbReference type="Pfam" id="PF00300">
    <property type="entry name" value="His_Phos_1"/>
    <property type="match status" value="1"/>
</dbReference>
<reference evidence="3 4" key="1">
    <citation type="submission" date="2016-11" db="EMBL/GenBank/DDBJ databases">
        <title>The macronuclear genome of Stentor coeruleus: a giant cell with tiny introns.</title>
        <authorList>
            <person name="Slabodnick M."/>
            <person name="Ruby J.G."/>
            <person name="Reiff S.B."/>
            <person name="Swart E.C."/>
            <person name="Gosai S."/>
            <person name="Prabakaran S."/>
            <person name="Witkowska E."/>
            <person name="Larue G.E."/>
            <person name="Fisher S."/>
            <person name="Freeman R.M."/>
            <person name="Gunawardena J."/>
            <person name="Chu W."/>
            <person name="Stover N.A."/>
            <person name="Gregory B.D."/>
            <person name="Nowacki M."/>
            <person name="Derisi J."/>
            <person name="Roy S.W."/>
            <person name="Marshall W.F."/>
            <person name="Sood P."/>
        </authorList>
    </citation>
    <scope>NUCLEOTIDE SEQUENCE [LARGE SCALE GENOMIC DNA]</scope>
    <source>
        <strain evidence="3">WM001</strain>
    </source>
</reference>
<dbReference type="PANTHER" id="PTHR48100:SF1">
    <property type="entry name" value="HISTIDINE PHOSPHATASE FAMILY PROTEIN-RELATED"/>
    <property type="match status" value="1"/>
</dbReference>
<organism evidence="3 4">
    <name type="scientific">Stentor coeruleus</name>
    <dbReference type="NCBI Taxonomy" id="5963"/>
    <lineage>
        <taxon>Eukaryota</taxon>
        <taxon>Sar</taxon>
        <taxon>Alveolata</taxon>
        <taxon>Ciliophora</taxon>
        <taxon>Postciliodesmatophora</taxon>
        <taxon>Heterotrichea</taxon>
        <taxon>Heterotrichida</taxon>
        <taxon>Stentoridae</taxon>
        <taxon>Stentor</taxon>
    </lineage>
</organism>
<sequence>MKKKVITLIRHAESENNLFYESPNNKNILKLTPDPGITQKGIIQAEKLGHYFKENENSYNFDLIISSPMKRAIESSSIIFNKSNAEKTIWDTVFEAKGPYSKNDKSCIKRSEFKKKFPEYSLPDTIKEQGWYSKNFSESVYATFNRARRVLNTLINDQSHNNIAIVSHCIFISIILRILLFKHIFIHFSCKSQLSPPNTSLSTFIILDKNAYIKELMISPHLENNLIIP</sequence>